<dbReference type="Proteomes" id="UP000007575">
    <property type="component" value="Plasmid P1"/>
</dbReference>
<dbReference type="PATRIC" id="fig|745776.4.peg.3354"/>
<dbReference type="SUPFAM" id="SSF55729">
    <property type="entry name" value="Acyl-CoA N-acyltransferases (Nat)"/>
    <property type="match status" value="1"/>
</dbReference>
<name>H8H0F3_DEIGI</name>
<dbReference type="AlphaFoldDB" id="H8H0F3"/>
<dbReference type="KEGG" id="dgo:DGo_PA0319"/>
<proteinExistence type="predicted"/>
<gene>
    <name evidence="2" type="ordered locus">DGo_PA0319</name>
</gene>
<dbReference type="Gene3D" id="3.40.630.30">
    <property type="match status" value="1"/>
</dbReference>
<evidence type="ECO:0000313" key="3">
    <source>
        <dbReference type="Proteomes" id="UP000007575"/>
    </source>
</evidence>
<dbReference type="EMBL" id="CP002192">
    <property type="protein sequence ID" value="AFD27205.1"/>
    <property type="molecule type" value="Genomic_DNA"/>
</dbReference>
<dbReference type="GO" id="GO:0016747">
    <property type="term" value="F:acyltransferase activity, transferring groups other than amino-acyl groups"/>
    <property type="evidence" value="ECO:0007669"/>
    <property type="project" value="InterPro"/>
</dbReference>
<organism evidence="2 3">
    <name type="scientific">Deinococcus gobiensis (strain DSM 21396 / JCM 16679 / CGMCC 1.7299 / I-0)</name>
    <dbReference type="NCBI Taxonomy" id="745776"/>
    <lineage>
        <taxon>Bacteria</taxon>
        <taxon>Thermotogati</taxon>
        <taxon>Deinococcota</taxon>
        <taxon>Deinococci</taxon>
        <taxon>Deinococcales</taxon>
        <taxon>Deinococcaceae</taxon>
        <taxon>Deinococcus</taxon>
    </lineage>
</organism>
<protein>
    <submittedName>
        <fullName evidence="2">Acetyltransferase, putative</fullName>
    </submittedName>
</protein>
<evidence type="ECO:0000259" key="1">
    <source>
        <dbReference type="PROSITE" id="PS51186"/>
    </source>
</evidence>
<keyword evidence="3" id="KW-1185">Reference proteome</keyword>
<dbReference type="RefSeq" id="WP_014695723.1">
    <property type="nucleotide sequence ID" value="NC_017805.1"/>
</dbReference>
<dbReference type="OrthoDB" id="66159at2"/>
<feature type="domain" description="N-acetyltransferase" evidence="1">
    <location>
        <begin position="5"/>
        <end position="211"/>
    </location>
</feature>
<geneLocation type="plasmid" evidence="2 3">
    <name>P1</name>
</geneLocation>
<reference evidence="2 3" key="1">
    <citation type="journal article" date="2012" name="PLoS ONE">
        <title>Genome sequence and transcriptome analysis of the radioresistant bacterium Deinococcus gobiensis: insights into the extreme environmental adaptations.</title>
        <authorList>
            <person name="Yuan M."/>
            <person name="Chen M."/>
            <person name="Zhang W."/>
            <person name="Lu W."/>
            <person name="Wang J."/>
            <person name="Yang M."/>
            <person name="Zhao P."/>
            <person name="Tang R."/>
            <person name="Li X."/>
            <person name="Hao Y."/>
            <person name="Zhou Z."/>
            <person name="Zhan Y."/>
            <person name="Yu H."/>
            <person name="Teng C."/>
            <person name="Yan Y."/>
            <person name="Ping S."/>
            <person name="Wang Y."/>
            <person name="Lin M."/>
        </authorList>
    </citation>
    <scope>NUCLEOTIDE SEQUENCE [LARGE SCALE GENOMIC DNA]</scope>
    <source>
        <strain evidence="3">DSM 21396 / JCM 16679 / CGMCC 1.7299 / I-0</strain>
        <plasmid evidence="2">P1</plasmid>
    </source>
</reference>
<keyword evidence="2" id="KW-0808">Transferase</keyword>
<dbReference type="Pfam" id="PF00583">
    <property type="entry name" value="Acetyltransf_1"/>
    <property type="match status" value="1"/>
</dbReference>
<sequence length="213" mass="23416">MSAQVLYRPAEPRDERRLGEIAHATGYFGDPATRFFPDRALFADLWVRPYLHGGGGASFVAELDGEVQGYVLGAPDPVAYQRALIRTVTRHVLPRLLTGRYLRPWPGLVYLLRAAVFSGPHADPAQFPAHLHLNLMPGARGQGLSGPLLELHLARLAELGVRGVQLSTTLENTAALRTYRRRGFVVAGARRTALWTPWLGRPAVQVVLTRSVA</sequence>
<dbReference type="PROSITE" id="PS51186">
    <property type="entry name" value="GNAT"/>
    <property type="match status" value="1"/>
</dbReference>
<dbReference type="HOGENOM" id="CLU_086044_1_0_0"/>
<evidence type="ECO:0000313" key="2">
    <source>
        <dbReference type="EMBL" id="AFD27205.1"/>
    </source>
</evidence>
<dbReference type="InterPro" id="IPR000182">
    <property type="entry name" value="GNAT_dom"/>
</dbReference>
<dbReference type="InterPro" id="IPR016181">
    <property type="entry name" value="Acyl_CoA_acyltransferase"/>
</dbReference>
<keyword evidence="2" id="KW-0614">Plasmid</keyword>
<accession>H8H0F3</accession>